<name>A0A2H3P1S8_9BACT</name>
<dbReference type="InterPro" id="IPR013216">
    <property type="entry name" value="Methyltransf_11"/>
</dbReference>
<gene>
    <name evidence="3" type="ORF">CRI93_02020</name>
</gene>
<feature type="transmembrane region" description="Helical" evidence="1">
    <location>
        <begin position="154"/>
        <end position="173"/>
    </location>
</feature>
<dbReference type="OrthoDB" id="1491846at2"/>
<feature type="transmembrane region" description="Helical" evidence="1">
    <location>
        <begin position="249"/>
        <end position="269"/>
    </location>
</feature>
<keyword evidence="1" id="KW-0472">Membrane</keyword>
<evidence type="ECO:0000256" key="1">
    <source>
        <dbReference type="SAM" id="Phobius"/>
    </source>
</evidence>
<evidence type="ECO:0000259" key="2">
    <source>
        <dbReference type="Pfam" id="PF08241"/>
    </source>
</evidence>
<comment type="caution">
    <text evidence="3">The sequence shown here is derived from an EMBL/GenBank/DDBJ whole genome shotgun (WGS) entry which is preliminary data.</text>
</comment>
<dbReference type="PANTHER" id="PTHR43591">
    <property type="entry name" value="METHYLTRANSFERASE"/>
    <property type="match status" value="1"/>
</dbReference>
<feature type="transmembrane region" description="Helical" evidence="1">
    <location>
        <begin position="12"/>
        <end position="28"/>
    </location>
</feature>
<accession>A0A2H3P1S8</accession>
<evidence type="ECO:0000313" key="4">
    <source>
        <dbReference type="Proteomes" id="UP000221024"/>
    </source>
</evidence>
<dbReference type="RefSeq" id="WP_098060928.1">
    <property type="nucleotide sequence ID" value="NZ_PDEP01000001.1"/>
</dbReference>
<dbReference type="Gene3D" id="3.40.50.150">
    <property type="entry name" value="Vaccinia Virus protein VP39"/>
    <property type="match status" value="1"/>
</dbReference>
<feature type="transmembrane region" description="Helical" evidence="1">
    <location>
        <begin position="59"/>
        <end position="76"/>
    </location>
</feature>
<dbReference type="PANTHER" id="PTHR43591:SF24">
    <property type="entry name" value="2-METHOXY-6-POLYPRENYL-1,4-BENZOQUINOL METHYLASE, MITOCHONDRIAL"/>
    <property type="match status" value="1"/>
</dbReference>
<feature type="transmembrane region" description="Helical" evidence="1">
    <location>
        <begin position="314"/>
        <end position="332"/>
    </location>
</feature>
<dbReference type="Pfam" id="PF26314">
    <property type="entry name" value="MptA_B_family"/>
    <property type="match status" value="1"/>
</dbReference>
<proteinExistence type="predicted"/>
<dbReference type="Proteomes" id="UP000221024">
    <property type="component" value="Unassembled WGS sequence"/>
</dbReference>
<feature type="transmembrane region" description="Helical" evidence="1">
    <location>
        <begin position="399"/>
        <end position="418"/>
    </location>
</feature>
<keyword evidence="1" id="KW-1133">Transmembrane helix</keyword>
<keyword evidence="4" id="KW-1185">Reference proteome</keyword>
<keyword evidence="1" id="KW-0812">Transmembrane</keyword>
<evidence type="ECO:0000313" key="3">
    <source>
        <dbReference type="EMBL" id="PEN09530.1"/>
    </source>
</evidence>
<organism evidence="3 4">
    <name type="scientific">Longimonas halophila</name>
    <dbReference type="NCBI Taxonomy" id="1469170"/>
    <lineage>
        <taxon>Bacteria</taxon>
        <taxon>Pseudomonadati</taxon>
        <taxon>Rhodothermota</taxon>
        <taxon>Rhodothermia</taxon>
        <taxon>Rhodothermales</taxon>
        <taxon>Salisaetaceae</taxon>
        <taxon>Longimonas</taxon>
    </lineage>
</organism>
<dbReference type="Pfam" id="PF08241">
    <property type="entry name" value="Methyltransf_11"/>
    <property type="match status" value="1"/>
</dbReference>
<dbReference type="EMBL" id="PDEP01000001">
    <property type="protein sequence ID" value="PEN09530.1"/>
    <property type="molecule type" value="Genomic_DNA"/>
</dbReference>
<feature type="domain" description="Methyltransferase type 11" evidence="2">
    <location>
        <begin position="455"/>
        <end position="536"/>
    </location>
</feature>
<protein>
    <recommendedName>
        <fullName evidence="2">Methyltransferase type 11 domain-containing protein</fullName>
    </recommendedName>
</protein>
<dbReference type="AlphaFoldDB" id="A0A2H3P1S8"/>
<dbReference type="SUPFAM" id="SSF53335">
    <property type="entry name" value="S-adenosyl-L-methionine-dependent methyltransferases"/>
    <property type="match status" value="1"/>
</dbReference>
<dbReference type="GO" id="GO:0008757">
    <property type="term" value="F:S-adenosylmethionine-dependent methyltransferase activity"/>
    <property type="evidence" value="ECO:0007669"/>
    <property type="project" value="InterPro"/>
</dbReference>
<feature type="transmembrane region" description="Helical" evidence="1">
    <location>
        <begin position="34"/>
        <end position="52"/>
    </location>
</feature>
<dbReference type="InterPro" id="IPR029063">
    <property type="entry name" value="SAM-dependent_MTases_sf"/>
</dbReference>
<dbReference type="CDD" id="cd02440">
    <property type="entry name" value="AdoMet_MTases"/>
    <property type="match status" value="1"/>
</dbReference>
<reference evidence="3 4" key="1">
    <citation type="submission" date="2017-10" db="EMBL/GenBank/DDBJ databases">
        <title>Draft genome of Longimonas halophila.</title>
        <authorList>
            <person name="Goh K.M."/>
            <person name="Shamsir M.S."/>
            <person name="Lim S.W."/>
        </authorList>
    </citation>
    <scope>NUCLEOTIDE SEQUENCE [LARGE SCALE GENOMIC DNA]</scope>
    <source>
        <strain evidence="3 4">KCTC 42399</strain>
    </source>
</reference>
<sequence length="628" mass="68635">MSQSLASTHDRMLLAGVLGGAAVLPWLAAAPARWPFLVAGSLLVAAGLVWCARRNCVSMSLVLGGAVVLRLAYLPLEPVLSDDIYRYLWDARVFLDAGLNPYAHPPDADVLRPWRDEWLYPALNSASYHSVYPPLSQLTFALAYVLGGGATWTSYYVLKGLLVAAELGGLWALRRHVEARHLMLYAWHPLALLEIAGQGHTEALAVGGIAVAVAAIQQQRWHVAAVGLAGAGLAKLYPWIGAAWLIRRAGLRVIVTGTAVIIAFGAWFWYPALLADIGQSLRLYVQLFEFNAGPYLAAKELLRALTGADWSKTLGPLFGTATVLGLLAVIWWDVKQHLSFRVFVLSTVGIYLALATTVHPWYLVVIGVVAVLHPASRWAWMWMASFSIGTYLFYIDGPYWVWVILGWGGAAVLLLLGLMRHATLTGWRAQQKARVFDAPLRALPTHANDDPPTVLDIGCGEGAMGEHIAHTYEWDVTLTDLNAGVPRSAALPFRPCTPTTLPFDDNTFDAALLVFVLHHADDPEAVMQEALRVSRHRVFVLESVAYHPVQRRLLGWTDAAVNAIRSGGGMASPHPEAYRPTAEWATWMQEQGARVVEMRTVDGWLHPWAVLVVEPTQRASASSSTASG</sequence>